<dbReference type="InterPro" id="IPR029479">
    <property type="entry name" value="Nitroreductase"/>
</dbReference>
<sequence length="197" mass="21156">MTLITDTLSRAADTTSPILSVLSERWSPRGFDPTAVIDETTLTTILEAARWAPSASNIQPARFIVARRGTASFAKVHEGLMGFNKAWADSASVLIVNIAHLPIDETRENPWARYDLGQAVAHLTIQAQEEGLYTHQLGGIDGAAIAESFGLTPDLAVVSVTVLGVLGDVDALSPELYAREIAPRTRKPLAELLLAND</sequence>
<gene>
    <name evidence="4" type="ORF">MQH31_08635</name>
</gene>
<evidence type="ECO:0000256" key="2">
    <source>
        <dbReference type="ARBA" id="ARBA00023002"/>
    </source>
</evidence>
<feature type="domain" description="Nitroreductase" evidence="3">
    <location>
        <begin position="23"/>
        <end position="164"/>
    </location>
</feature>
<dbReference type="RefSeq" id="WP_134533104.1">
    <property type="nucleotide sequence ID" value="NZ_JALGAR010000002.1"/>
</dbReference>
<dbReference type="GO" id="GO:0016491">
    <property type="term" value="F:oxidoreductase activity"/>
    <property type="evidence" value="ECO:0007669"/>
    <property type="project" value="UniProtKB-KW"/>
</dbReference>
<dbReference type="Gene3D" id="3.40.109.10">
    <property type="entry name" value="NADH Oxidase"/>
    <property type="match status" value="1"/>
</dbReference>
<dbReference type="PANTHER" id="PTHR43673:SF10">
    <property type="entry name" value="NADH DEHYDROGENASE_NAD(P)H NITROREDUCTASE XCC3605-RELATED"/>
    <property type="match status" value="1"/>
</dbReference>
<dbReference type="SUPFAM" id="SSF55469">
    <property type="entry name" value="FMN-dependent nitroreductase-like"/>
    <property type="match status" value="1"/>
</dbReference>
<organism evidence="4 5">
    <name type="scientific">Cryobacterium zhongshanensis</name>
    <dbReference type="NCBI Taxonomy" id="2928153"/>
    <lineage>
        <taxon>Bacteria</taxon>
        <taxon>Bacillati</taxon>
        <taxon>Actinomycetota</taxon>
        <taxon>Actinomycetes</taxon>
        <taxon>Micrococcales</taxon>
        <taxon>Microbacteriaceae</taxon>
        <taxon>Cryobacterium</taxon>
    </lineage>
</organism>
<evidence type="ECO:0000313" key="5">
    <source>
        <dbReference type="Proteomes" id="UP001165341"/>
    </source>
</evidence>
<dbReference type="CDD" id="cd02138">
    <property type="entry name" value="TdsD-like"/>
    <property type="match status" value="1"/>
</dbReference>
<reference evidence="4" key="1">
    <citation type="submission" date="2022-03" db="EMBL/GenBank/DDBJ databases">
        <title>Cryobacterium sp. nov. strain ZS14-85, isolated from Antarctic soil.</title>
        <authorList>
            <person name="Li J."/>
            <person name="Niu G."/>
        </authorList>
    </citation>
    <scope>NUCLEOTIDE SEQUENCE</scope>
    <source>
        <strain evidence="4">ZS14-85</strain>
    </source>
</reference>
<dbReference type="Pfam" id="PF00881">
    <property type="entry name" value="Nitroreductase"/>
    <property type="match status" value="1"/>
</dbReference>
<evidence type="ECO:0000259" key="3">
    <source>
        <dbReference type="Pfam" id="PF00881"/>
    </source>
</evidence>
<accession>A0AA41QXR1</accession>
<dbReference type="PANTHER" id="PTHR43673">
    <property type="entry name" value="NAD(P)H NITROREDUCTASE YDGI-RELATED"/>
    <property type="match status" value="1"/>
</dbReference>
<proteinExistence type="inferred from homology"/>
<dbReference type="AlphaFoldDB" id="A0AA41QXR1"/>
<dbReference type="InterPro" id="IPR000415">
    <property type="entry name" value="Nitroreductase-like"/>
</dbReference>
<evidence type="ECO:0000256" key="1">
    <source>
        <dbReference type="ARBA" id="ARBA00007118"/>
    </source>
</evidence>
<dbReference type="EMBL" id="JALGAR010000002">
    <property type="protein sequence ID" value="MCI4657871.1"/>
    <property type="molecule type" value="Genomic_DNA"/>
</dbReference>
<comment type="similarity">
    <text evidence="1">Belongs to the nitroreductase family.</text>
</comment>
<keyword evidence="2" id="KW-0560">Oxidoreductase</keyword>
<dbReference type="Proteomes" id="UP001165341">
    <property type="component" value="Unassembled WGS sequence"/>
</dbReference>
<protein>
    <submittedName>
        <fullName evidence="4">Nitroreductase family protein</fullName>
    </submittedName>
</protein>
<comment type="caution">
    <text evidence="4">The sequence shown here is derived from an EMBL/GenBank/DDBJ whole genome shotgun (WGS) entry which is preliminary data.</text>
</comment>
<evidence type="ECO:0000313" key="4">
    <source>
        <dbReference type="EMBL" id="MCI4657871.1"/>
    </source>
</evidence>
<keyword evidence="5" id="KW-1185">Reference proteome</keyword>
<name>A0AA41QXR1_9MICO</name>